<accession>A0A502EPP7</accession>
<evidence type="ECO:0000313" key="2">
    <source>
        <dbReference type="EMBL" id="TPG39457.1"/>
    </source>
</evidence>
<sequence>MIKKIIVSACLLISFVSFAQEGTASPYSFYGIGDVRFKGTLENRSMGGVAVEQDSIHLNIENPASYASLIQTTFTVGGTFGTSKLKTSEESAKAQRTTFDYLAIGIPMGKFGAAFGLIPVSSVGYKIRNDRTDTEGATSSQLSGTGGINKVFFGVGYKIKPNWTIGADAQYNFGKITTTSVELLTGVQNSTAETNASELSGLGFSVGTMYQTKITQKLQLFTSLSYAFATSLSSNTTRVISVDGDSTPITFDPHGDDLKLPNKVTFGAGIGHARKWLVGTTVAFQGDGQFANYYNSEQNVRYEKYQKYAVGGYYIPNYTSFSNYMSRITYRAGLKYEKIGLIINNESIKDVGMTLGAGVPIPGSFSNLNFGVEFGKRGTVSSNLVQENYVNFSVSFSFNDRWFIKTKYN</sequence>
<feature type="chain" id="PRO_5021283853" description="Long-chain fatty acid transport protein" evidence="1">
    <location>
        <begin position="20"/>
        <end position="409"/>
    </location>
</feature>
<dbReference type="SUPFAM" id="SSF56935">
    <property type="entry name" value="Porins"/>
    <property type="match status" value="1"/>
</dbReference>
<dbReference type="AlphaFoldDB" id="A0A502EPP7"/>
<dbReference type="OrthoDB" id="1491239at2"/>
<feature type="signal peptide" evidence="1">
    <location>
        <begin position="1"/>
        <end position="19"/>
    </location>
</feature>
<evidence type="ECO:0000256" key="1">
    <source>
        <dbReference type="SAM" id="SignalP"/>
    </source>
</evidence>
<gene>
    <name evidence="2" type="ORF">EAH81_14550</name>
</gene>
<protein>
    <recommendedName>
        <fullName evidence="4">Long-chain fatty acid transport protein</fullName>
    </recommendedName>
</protein>
<evidence type="ECO:0000313" key="3">
    <source>
        <dbReference type="Proteomes" id="UP000319700"/>
    </source>
</evidence>
<keyword evidence="1" id="KW-0732">Signal</keyword>
<dbReference type="Proteomes" id="UP000319700">
    <property type="component" value="Unassembled WGS sequence"/>
</dbReference>
<proteinExistence type="predicted"/>
<name>A0A502EPP7_9FLAO</name>
<reference evidence="2 3" key="1">
    <citation type="journal article" date="2019" name="Environ. Microbiol.">
        <title>Species interactions and distinct microbial communities in high Arctic permafrost affected cryosols are associated with the CH4 and CO2 gas fluxes.</title>
        <authorList>
            <person name="Altshuler I."/>
            <person name="Hamel J."/>
            <person name="Turney S."/>
            <person name="Magnuson E."/>
            <person name="Levesque R."/>
            <person name="Greer C."/>
            <person name="Whyte L.G."/>
        </authorList>
    </citation>
    <scope>NUCLEOTIDE SEQUENCE [LARGE SCALE GENOMIC DNA]</scope>
    <source>
        <strain evidence="2 3">42</strain>
    </source>
</reference>
<comment type="caution">
    <text evidence="2">The sequence shown here is derived from an EMBL/GenBank/DDBJ whole genome shotgun (WGS) entry which is preliminary data.</text>
</comment>
<evidence type="ECO:0008006" key="4">
    <source>
        <dbReference type="Google" id="ProtNLM"/>
    </source>
</evidence>
<keyword evidence="3" id="KW-1185">Reference proteome</keyword>
<dbReference type="Gene3D" id="2.40.160.60">
    <property type="entry name" value="Outer membrane protein transport protein (OMPP1/FadL/TodX)"/>
    <property type="match status" value="1"/>
</dbReference>
<dbReference type="EMBL" id="RCZH01000008">
    <property type="protein sequence ID" value="TPG39457.1"/>
    <property type="molecule type" value="Genomic_DNA"/>
</dbReference>
<organism evidence="2 3">
    <name type="scientific">Flavobacterium pectinovorum</name>
    <dbReference type="NCBI Taxonomy" id="29533"/>
    <lineage>
        <taxon>Bacteria</taxon>
        <taxon>Pseudomonadati</taxon>
        <taxon>Bacteroidota</taxon>
        <taxon>Flavobacteriia</taxon>
        <taxon>Flavobacteriales</taxon>
        <taxon>Flavobacteriaceae</taxon>
        <taxon>Flavobacterium</taxon>
    </lineage>
</organism>
<dbReference type="RefSeq" id="WP_140508217.1">
    <property type="nucleotide sequence ID" value="NZ_RCZH01000008.1"/>
</dbReference>